<comment type="caution">
    <text evidence="1">The sequence shown here is derived from an EMBL/GenBank/DDBJ whole genome shotgun (WGS) entry which is preliminary data.</text>
</comment>
<gene>
    <name evidence="1" type="ORF">ACFOES_19095</name>
</gene>
<evidence type="ECO:0000313" key="2">
    <source>
        <dbReference type="Proteomes" id="UP001595443"/>
    </source>
</evidence>
<reference evidence="2" key="1">
    <citation type="journal article" date="2019" name="Int. J. Syst. Evol. Microbiol.">
        <title>The Global Catalogue of Microorganisms (GCM) 10K type strain sequencing project: providing services to taxonomists for standard genome sequencing and annotation.</title>
        <authorList>
            <consortium name="The Broad Institute Genomics Platform"/>
            <consortium name="The Broad Institute Genome Sequencing Center for Infectious Disease"/>
            <person name="Wu L."/>
            <person name="Ma J."/>
        </authorList>
    </citation>
    <scope>NUCLEOTIDE SEQUENCE [LARGE SCALE GENOMIC DNA]</scope>
    <source>
        <strain evidence="2">KCTC 62192</strain>
    </source>
</reference>
<sequence length="79" mass="8557">MELAELDRKLLAAHAEGDAAALVALYTRAGDAREAVGDIPAACFYLTQAFVFALEAGLAEAEALNRRLFDHGRAHLLRF</sequence>
<evidence type="ECO:0000313" key="1">
    <source>
        <dbReference type="EMBL" id="MFC2970211.1"/>
    </source>
</evidence>
<dbReference type="RefSeq" id="WP_377834978.1">
    <property type="nucleotide sequence ID" value="NZ_JBHRSK010000017.1"/>
</dbReference>
<name>A0ABV7AN43_9RHOB</name>
<dbReference type="EMBL" id="JBHRSK010000017">
    <property type="protein sequence ID" value="MFC2970211.1"/>
    <property type="molecule type" value="Genomic_DNA"/>
</dbReference>
<organism evidence="1 2">
    <name type="scientific">Acidimangrovimonas pyrenivorans</name>
    <dbReference type="NCBI Taxonomy" id="2030798"/>
    <lineage>
        <taxon>Bacteria</taxon>
        <taxon>Pseudomonadati</taxon>
        <taxon>Pseudomonadota</taxon>
        <taxon>Alphaproteobacteria</taxon>
        <taxon>Rhodobacterales</taxon>
        <taxon>Paracoccaceae</taxon>
        <taxon>Acidimangrovimonas</taxon>
    </lineage>
</organism>
<proteinExistence type="predicted"/>
<accession>A0ABV7AN43</accession>
<keyword evidence="2" id="KW-1185">Reference proteome</keyword>
<dbReference type="Proteomes" id="UP001595443">
    <property type="component" value="Unassembled WGS sequence"/>
</dbReference>
<protein>
    <submittedName>
        <fullName evidence="1">Uncharacterized protein</fullName>
    </submittedName>
</protein>